<evidence type="ECO:0000313" key="14">
    <source>
        <dbReference type="Proteomes" id="UP000254802"/>
    </source>
</evidence>
<dbReference type="PANTHER" id="PTHR30413:SF10">
    <property type="entry name" value="CAPSULE POLYSACCHARIDE EXPORT INNER-MEMBRANE PROTEIN CTRC"/>
    <property type="match status" value="1"/>
</dbReference>
<keyword evidence="4 11" id="KW-1003">Cell membrane</keyword>
<proteinExistence type="inferred from homology"/>
<keyword evidence="3 11" id="KW-0813">Transport</keyword>
<evidence type="ECO:0000256" key="10">
    <source>
        <dbReference type="ARBA" id="ARBA00023136"/>
    </source>
</evidence>
<keyword evidence="6 11" id="KW-0812">Transmembrane</keyword>
<evidence type="ECO:0000256" key="11">
    <source>
        <dbReference type="RuleBase" id="RU361157"/>
    </source>
</evidence>
<feature type="transmembrane region" description="Helical" evidence="11">
    <location>
        <begin position="26"/>
        <end position="46"/>
    </location>
</feature>
<evidence type="ECO:0000256" key="5">
    <source>
        <dbReference type="ARBA" id="ARBA00022597"/>
    </source>
</evidence>
<dbReference type="Proteomes" id="UP000254802">
    <property type="component" value="Unassembled WGS sequence"/>
</dbReference>
<sequence length="109" mass="12205">MAFFALGSGLIICALAHYSEPFGKIWGTLSFILLPLSGSFFFVHNLPPKAQEIALLFPMIHGTEMFRNGYFGETVITYESIIYLIVINLILLFIGLLCVRSFSKGIEPR</sequence>
<evidence type="ECO:0000256" key="2">
    <source>
        <dbReference type="ARBA" id="ARBA00007783"/>
    </source>
</evidence>
<dbReference type="GO" id="GO:0015920">
    <property type="term" value="P:lipopolysaccharide transport"/>
    <property type="evidence" value="ECO:0007669"/>
    <property type="project" value="TreeGrafter"/>
</dbReference>
<dbReference type="GO" id="GO:0015774">
    <property type="term" value="P:polysaccharide transport"/>
    <property type="evidence" value="ECO:0007669"/>
    <property type="project" value="UniProtKB-KW"/>
</dbReference>
<evidence type="ECO:0000256" key="1">
    <source>
        <dbReference type="ARBA" id="ARBA00004651"/>
    </source>
</evidence>
<dbReference type="AlphaFoldDB" id="A0A378MV56"/>
<evidence type="ECO:0000256" key="7">
    <source>
        <dbReference type="ARBA" id="ARBA00022903"/>
    </source>
</evidence>
<keyword evidence="9" id="KW-0625">Polysaccharide transport</keyword>
<protein>
    <recommendedName>
        <fullName evidence="11">Transport permease protein</fullName>
    </recommendedName>
</protein>
<keyword evidence="5" id="KW-0762">Sugar transport</keyword>
<dbReference type="PRINTS" id="PR00164">
    <property type="entry name" value="ABC2TRNSPORT"/>
</dbReference>
<evidence type="ECO:0000256" key="4">
    <source>
        <dbReference type="ARBA" id="ARBA00022475"/>
    </source>
</evidence>
<dbReference type="GO" id="GO:0140359">
    <property type="term" value="F:ABC-type transporter activity"/>
    <property type="evidence" value="ECO:0007669"/>
    <property type="project" value="InterPro"/>
</dbReference>
<dbReference type="EMBL" id="UGPN01000002">
    <property type="protein sequence ID" value="STY59587.1"/>
    <property type="molecule type" value="Genomic_DNA"/>
</dbReference>
<dbReference type="GO" id="GO:0043190">
    <property type="term" value="C:ATP-binding cassette (ABC) transporter complex"/>
    <property type="evidence" value="ECO:0007669"/>
    <property type="project" value="InterPro"/>
</dbReference>
<evidence type="ECO:0000259" key="12">
    <source>
        <dbReference type="PROSITE" id="PS51012"/>
    </source>
</evidence>
<feature type="transmembrane region" description="Helical" evidence="11">
    <location>
        <begin position="81"/>
        <end position="99"/>
    </location>
</feature>
<evidence type="ECO:0000256" key="9">
    <source>
        <dbReference type="ARBA" id="ARBA00023047"/>
    </source>
</evidence>
<evidence type="ECO:0000313" key="13">
    <source>
        <dbReference type="EMBL" id="STY59587.1"/>
    </source>
</evidence>
<dbReference type="InterPro" id="IPR000412">
    <property type="entry name" value="ABC_2_transport"/>
</dbReference>
<name>A0A378MV56_MANHA</name>
<comment type="caution">
    <text evidence="11">Lacks conserved residue(s) required for the propagation of feature annotation.</text>
</comment>
<gene>
    <name evidence="13" type="ORF">NCTC10638_00765</name>
</gene>
<dbReference type="PROSITE" id="PS51012">
    <property type="entry name" value="ABC_TM2"/>
    <property type="match status" value="1"/>
</dbReference>
<dbReference type="Pfam" id="PF01061">
    <property type="entry name" value="ABC2_membrane"/>
    <property type="match status" value="1"/>
</dbReference>
<dbReference type="InterPro" id="IPR047817">
    <property type="entry name" value="ABC2_TM_bact-type"/>
</dbReference>
<evidence type="ECO:0000256" key="6">
    <source>
        <dbReference type="ARBA" id="ARBA00022692"/>
    </source>
</evidence>
<dbReference type="PANTHER" id="PTHR30413">
    <property type="entry name" value="INNER MEMBRANE TRANSPORT PERMEASE"/>
    <property type="match status" value="1"/>
</dbReference>
<keyword evidence="8 11" id="KW-1133">Transmembrane helix</keyword>
<reference evidence="13 14" key="1">
    <citation type="submission" date="2018-06" db="EMBL/GenBank/DDBJ databases">
        <authorList>
            <consortium name="Pathogen Informatics"/>
            <person name="Doyle S."/>
        </authorList>
    </citation>
    <scope>NUCLEOTIDE SEQUENCE [LARGE SCALE GENOMIC DNA]</scope>
    <source>
        <strain evidence="13 14">NCTC10638</strain>
    </source>
</reference>
<keyword evidence="7" id="KW-0972">Capsule biogenesis/degradation</keyword>
<keyword evidence="10 11" id="KW-0472">Membrane</keyword>
<dbReference type="InterPro" id="IPR013525">
    <property type="entry name" value="ABC2_TM"/>
</dbReference>
<evidence type="ECO:0000256" key="3">
    <source>
        <dbReference type="ARBA" id="ARBA00022448"/>
    </source>
</evidence>
<organism evidence="13 14">
    <name type="scientific">Mannheimia haemolytica</name>
    <name type="common">Pasteurella haemolytica</name>
    <dbReference type="NCBI Taxonomy" id="75985"/>
    <lineage>
        <taxon>Bacteria</taxon>
        <taxon>Pseudomonadati</taxon>
        <taxon>Pseudomonadota</taxon>
        <taxon>Gammaproteobacteria</taxon>
        <taxon>Pasteurellales</taxon>
        <taxon>Pasteurellaceae</taxon>
        <taxon>Mannheimia</taxon>
    </lineage>
</organism>
<comment type="subcellular location">
    <subcellularLocation>
        <location evidence="11">Cell inner membrane</location>
        <topology evidence="11">Multi-pass membrane protein</topology>
    </subcellularLocation>
    <subcellularLocation>
        <location evidence="1">Cell membrane</location>
        <topology evidence="1">Multi-pass membrane protein</topology>
    </subcellularLocation>
</comment>
<evidence type="ECO:0000256" key="8">
    <source>
        <dbReference type="ARBA" id="ARBA00022989"/>
    </source>
</evidence>
<feature type="domain" description="ABC transmembrane type-2" evidence="12">
    <location>
        <begin position="1"/>
        <end position="102"/>
    </location>
</feature>
<accession>A0A378MV56</accession>
<comment type="similarity">
    <text evidence="2 11">Belongs to the ABC-2 integral membrane protein family.</text>
</comment>